<dbReference type="GO" id="GO:0008460">
    <property type="term" value="F:dTDP-glucose 4,6-dehydratase activity"/>
    <property type="evidence" value="ECO:0007669"/>
    <property type="project" value="InterPro"/>
</dbReference>
<dbReference type="CDD" id="cd05246">
    <property type="entry name" value="dTDP_GD_SDR_e"/>
    <property type="match status" value="1"/>
</dbReference>
<dbReference type="PANTHER" id="PTHR43000">
    <property type="entry name" value="DTDP-D-GLUCOSE 4,6-DEHYDRATASE-RELATED"/>
    <property type="match status" value="1"/>
</dbReference>
<keyword evidence="6" id="KW-1185">Reference proteome</keyword>
<dbReference type="AlphaFoldDB" id="A0A7D5M6E9"/>
<dbReference type="GeneID" id="56066542"/>
<name>A0A7D5M6E9_9ARCH</name>
<feature type="domain" description="NAD(P)-binding" evidence="4">
    <location>
        <begin position="4"/>
        <end position="301"/>
    </location>
</feature>
<dbReference type="EMBL" id="CP026995">
    <property type="protein sequence ID" value="QLH05770.1"/>
    <property type="molecule type" value="Genomic_DNA"/>
</dbReference>
<gene>
    <name evidence="5" type="primary">rfbB</name>
    <name evidence="5" type="ORF">C5F50_00735</name>
</gene>
<dbReference type="NCBIfam" id="TIGR01181">
    <property type="entry name" value="dTDP_gluc_dehyt"/>
    <property type="match status" value="1"/>
</dbReference>
<dbReference type="InterPro" id="IPR036291">
    <property type="entry name" value="NAD(P)-bd_dom_sf"/>
</dbReference>
<reference evidence="5 6" key="1">
    <citation type="submission" date="2018-02" db="EMBL/GenBank/DDBJ databases">
        <title>Complete genome of Nitrosopumilus ureaphilus PS0.</title>
        <authorList>
            <person name="Qin W."/>
            <person name="Zheng Y."/>
            <person name="Stahl D.A."/>
        </authorList>
    </citation>
    <scope>NUCLEOTIDE SEQUENCE [LARGE SCALE GENOMIC DNA]</scope>
    <source>
        <strain evidence="5 6">PS0</strain>
    </source>
</reference>
<dbReference type="RefSeq" id="WP_179371836.1">
    <property type="nucleotide sequence ID" value="NZ_CP026995.1"/>
</dbReference>
<sequence length="333" mass="38445">MKFLVCGGYGFIGSTFIKNHLKKFPQDTIVNIDNLTIGSNKLNLSEIHNQNYSFIKENMQNVTEIEKLSKDVDVIINFAAETHVDRSIANPKPFIETNILGTYSLLESSRKYNKLFVHISTDEIYGDLENKTSFNEDDILKPSNPYSATKAAADLLVGAYRRTYGIDCIITRCTNNFGPNQFPEKLIPKTIIRALKNLKVPLYGDGNQIRSWIYVYDHVDAVDSLISKGRIGEIYNITAWNEISNKNIVEKTLQFMDKSSDLIEFVPDRPGHDKHYSIDSSKIKNEINWNPKYDFDDALHETVNWYIKNKLWWEPLVDEKTLHPQPWTLNWNN</sequence>
<dbReference type="InterPro" id="IPR005888">
    <property type="entry name" value="dTDP_Gluc_deHydtase"/>
</dbReference>
<evidence type="ECO:0000256" key="1">
    <source>
        <dbReference type="ARBA" id="ARBA00001911"/>
    </source>
</evidence>
<dbReference type="SUPFAM" id="SSF51735">
    <property type="entry name" value="NAD(P)-binding Rossmann-fold domains"/>
    <property type="match status" value="1"/>
</dbReference>
<comment type="cofactor">
    <cofactor evidence="1">
        <name>NAD(+)</name>
        <dbReference type="ChEBI" id="CHEBI:57540"/>
    </cofactor>
</comment>
<dbReference type="GO" id="GO:0009225">
    <property type="term" value="P:nucleotide-sugar metabolic process"/>
    <property type="evidence" value="ECO:0007669"/>
    <property type="project" value="InterPro"/>
</dbReference>
<accession>A0A7D5M6E9</accession>
<dbReference type="Gene3D" id="3.40.50.720">
    <property type="entry name" value="NAD(P)-binding Rossmann-like Domain"/>
    <property type="match status" value="1"/>
</dbReference>
<dbReference type="Proteomes" id="UP000509478">
    <property type="component" value="Chromosome"/>
</dbReference>
<evidence type="ECO:0000313" key="5">
    <source>
        <dbReference type="EMBL" id="QLH05770.1"/>
    </source>
</evidence>
<evidence type="ECO:0000259" key="4">
    <source>
        <dbReference type="Pfam" id="PF16363"/>
    </source>
</evidence>
<dbReference type="OrthoDB" id="4907at2157"/>
<dbReference type="Gene3D" id="3.90.25.10">
    <property type="entry name" value="UDP-galactose 4-epimerase, domain 1"/>
    <property type="match status" value="1"/>
</dbReference>
<dbReference type="InterPro" id="IPR016040">
    <property type="entry name" value="NAD(P)-bd_dom"/>
</dbReference>
<evidence type="ECO:0000256" key="3">
    <source>
        <dbReference type="ARBA" id="ARBA00023239"/>
    </source>
</evidence>
<dbReference type="Pfam" id="PF16363">
    <property type="entry name" value="GDP_Man_Dehyd"/>
    <property type="match status" value="1"/>
</dbReference>
<evidence type="ECO:0000256" key="2">
    <source>
        <dbReference type="ARBA" id="ARBA00023027"/>
    </source>
</evidence>
<proteinExistence type="predicted"/>
<evidence type="ECO:0000313" key="6">
    <source>
        <dbReference type="Proteomes" id="UP000509478"/>
    </source>
</evidence>
<keyword evidence="2" id="KW-0520">NAD</keyword>
<organism evidence="5 6">
    <name type="scientific">Nitrosopumilus ureiphilus</name>
    <dbReference type="NCBI Taxonomy" id="1470067"/>
    <lineage>
        <taxon>Archaea</taxon>
        <taxon>Nitrososphaerota</taxon>
        <taxon>Nitrososphaeria</taxon>
        <taxon>Nitrosopumilales</taxon>
        <taxon>Nitrosopumilaceae</taxon>
        <taxon>Nitrosopumilus</taxon>
    </lineage>
</organism>
<dbReference type="FunFam" id="3.40.50.720:FF:000304">
    <property type="entry name" value="UDP-glucose 4,6-dehydratase"/>
    <property type="match status" value="1"/>
</dbReference>
<protein>
    <submittedName>
        <fullName evidence="5">dTDP-glucose 4,6-dehydratase</fullName>
    </submittedName>
</protein>
<keyword evidence="3" id="KW-0456">Lyase</keyword>
<dbReference type="KEGG" id="nue:C5F50_00735"/>